<evidence type="ECO:0000256" key="1">
    <source>
        <dbReference type="ARBA" id="ARBA00005641"/>
    </source>
</evidence>
<keyword evidence="3 4" id="KW-0326">Glycosidase</keyword>
<protein>
    <recommendedName>
        <fullName evidence="10">Glycoside hydrolase family 5 domain-containing protein</fullName>
    </recommendedName>
</protein>
<dbReference type="AlphaFoldDB" id="A0A0G4GN20"/>
<gene>
    <name evidence="8" type="ORF">Vbra_6325</name>
</gene>
<feature type="compositionally biased region" description="Basic and acidic residues" evidence="5">
    <location>
        <begin position="494"/>
        <end position="509"/>
    </location>
</feature>
<dbReference type="PANTHER" id="PTHR31308:SF3">
    <property type="entry name" value="ENDOGLYCOCERAMIDASE"/>
    <property type="match status" value="1"/>
</dbReference>
<evidence type="ECO:0000259" key="6">
    <source>
        <dbReference type="Pfam" id="PF00150"/>
    </source>
</evidence>
<dbReference type="PANTHER" id="PTHR31308">
    <property type="match status" value="1"/>
</dbReference>
<dbReference type="InterPro" id="IPR001547">
    <property type="entry name" value="Glyco_hydro_5"/>
</dbReference>
<dbReference type="Gene3D" id="2.60.40.1180">
    <property type="entry name" value="Golgi alpha-mannosidase II"/>
    <property type="match status" value="1"/>
</dbReference>
<evidence type="ECO:0000256" key="5">
    <source>
        <dbReference type="SAM" id="MobiDB-lite"/>
    </source>
</evidence>
<dbReference type="OrthoDB" id="1887033at2759"/>
<dbReference type="EMBL" id="CDMY01000728">
    <property type="protein sequence ID" value="CEM31595.1"/>
    <property type="molecule type" value="Genomic_DNA"/>
</dbReference>
<organism evidence="8 9">
    <name type="scientific">Vitrella brassicaformis (strain CCMP3155)</name>
    <dbReference type="NCBI Taxonomy" id="1169540"/>
    <lineage>
        <taxon>Eukaryota</taxon>
        <taxon>Sar</taxon>
        <taxon>Alveolata</taxon>
        <taxon>Colpodellida</taxon>
        <taxon>Vitrellaceae</taxon>
        <taxon>Vitrella</taxon>
    </lineage>
</organism>
<comment type="similarity">
    <text evidence="1 4">Belongs to the glycosyl hydrolase 5 (cellulase A) family.</text>
</comment>
<dbReference type="InParanoid" id="A0A0G4GN20"/>
<evidence type="ECO:0000256" key="2">
    <source>
        <dbReference type="ARBA" id="ARBA00022801"/>
    </source>
</evidence>
<dbReference type="InterPro" id="IPR017853">
    <property type="entry name" value="GH"/>
</dbReference>
<evidence type="ECO:0000256" key="4">
    <source>
        <dbReference type="RuleBase" id="RU361153"/>
    </source>
</evidence>
<dbReference type="InterPro" id="IPR052066">
    <property type="entry name" value="Glycosphingolipid_Hydrolases"/>
</dbReference>
<dbReference type="GO" id="GO:1901136">
    <property type="term" value="P:carbohydrate derivative catabolic process"/>
    <property type="evidence" value="ECO:0007669"/>
    <property type="project" value="UniProtKB-ARBA"/>
</dbReference>
<feature type="region of interest" description="Disordered" evidence="5">
    <location>
        <begin position="494"/>
        <end position="526"/>
    </location>
</feature>
<dbReference type="GO" id="GO:0004553">
    <property type="term" value="F:hydrolase activity, hydrolyzing O-glycosyl compounds"/>
    <property type="evidence" value="ECO:0007669"/>
    <property type="project" value="InterPro"/>
</dbReference>
<proteinExistence type="inferred from homology"/>
<dbReference type="GO" id="GO:0000272">
    <property type="term" value="P:polysaccharide catabolic process"/>
    <property type="evidence" value="ECO:0007669"/>
    <property type="project" value="InterPro"/>
</dbReference>
<feature type="domain" description="Glycoside hydrolase family 5 C-terminal" evidence="7">
    <location>
        <begin position="416"/>
        <end position="490"/>
    </location>
</feature>
<evidence type="ECO:0000259" key="7">
    <source>
        <dbReference type="Pfam" id="PF18564"/>
    </source>
</evidence>
<evidence type="ECO:0000313" key="9">
    <source>
        <dbReference type="Proteomes" id="UP000041254"/>
    </source>
</evidence>
<dbReference type="SUPFAM" id="SSF51445">
    <property type="entry name" value="(Trans)glycosidases"/>
    <property type="match status" value="1"/>
</dbReference>
<evidence type="ECO:0000313" key="8">
    <source>
        <dbReference type="EMBL" id="CEM31595.1"/>
    </source>
</evidence>
<dbReference type="InterPro" id="IPR013780">
    <property type="entry name" value="Glyco_hydro_b"/>
</dbReference>
<evidence type="ECO:0008006" key="10">
    <source>
        <dbReference type="Google" id="ProtNLM"/>
    </source>
</evidence>
<reference evidence="8 9" key="1">
    <citation type="submission" date="2014-11" db="EMBL/GenBank/DDBJ databases">
        <authorList>
            <person name="Zhu J."/>
            <person name="Qi W."/>
            <person name="Song R."/>
        </authorList>
    </citation>
    <scope>NUCLEOTIDE SEQUENCE [LARGE SCALE GENOMIC DNA]</scope>
</reference>
<dbReference type="Proteomes" id="UP000041254">
    <property type="component" value="Unassembled WGS sequence"/>
</dbReference>
<dbReference type="PhylomeDB" id="A0A0G4GN20"/>
<feature type="domain" description="Glycoside hydrolase family 5" evidence="6">
    <location>
        <begin position="42"/>
        <end position="381"/>
    </location>
</feature>
<dbReference type="Gene3D" id="3.20.20.80">
    <property type="entry name" value="Glycosidases"/>
    <property type="match status" value="1"/>
</dbReference>
<feature type="compositionally biased region" description="Acidic residues" evidence="5">
    <location>
        <begin position="510"/>
        <end position="521"/>
    </location>
</feature>
<name>A0A0G4GN20_VITBC</name>
<keyword evidence="9" id="KW-1185">Reference proteome</keyword>
<evidence type="ECO:0000256" key="3">
    <source>
        <dbReference type="ARBA" id="ARBA00023295"/>
    </source>
</evidence>
<dbReference type="InterPro" id="IPR041036">
    <property type="entry name" value="GH5_C"/>
</dbReference>
<accession>A0A0G4GN20</accession>
<dbReference type="Pfam" id="PF00150">
    <property type="entry name" value="Cellulase"/>
    <property type="match status" value="1"/>
</dbReference>
<sequence>MDRDGRQRLFHGVNVVIKSPPFHPPSAPDAPFDPWRSLSDVDIDHLREWGFNVVRLGLMWPGMEPHGRRFNHTYFGVIEGIVDRLSSRGIYTILDLHQDLFSEPFCGEGIPSFWVEEFDRHGVYTNMDDFPAPILPPFNNTDKGTPSTSDCDNSFFVEYYLSQRVSKSFQALYDDVAGAQTALSNVWRYAASRFRENPHVLGYELMNEPWTGDFYNNLTLLLVQGHSDYANLRPFYQRLTRSIREVDRNHIIFFEKAFTSIFKSGLRGDPLNLGADDPGGVFSYHIYCSPFEAGKPISWSQRFLCRLALTVLFRMALWDLRRLDGATNRKGKKKKTGGAAYGGFMTEFGEVDGVPEQLEPIKALLDMADVHHQSWTWWAFKTFPIGNDKNHGDRLQGFWDVDTGELKYEKVRVLSRTYPMAIAGALHRTSFDPATGLFVLTYEPDPCIHAPTVVYLNEGVHYPHGYTVRVTPPESVTVERAEDKNRLEIRLATHTGDRERECRQRQQREAEEDSEASEEDSVSAPSPPFSALWATPLSVFSRLVVSIVTYGRRLLWPSVVAADADMRTLAGGEIGDNDVVGRVVTVEITPQMRKTVV</sequence>
<dbReference type="VEuPathDB" id="CryptoDB:Vbra_6325"/>
<dbReference type="OMA" id="WSLSYTS"/>
<dbReference type="GO" id="GO:0016042">
    <property type="term" value="P:lipid catabolic process"/>
    <property type="evidence" value="ECO:0007669"/>
    <property type="project" value="UniProtKB-ARBA"/>
</dbReference>
<dbReference type="Pfam" id="PF18564">
    <property type="entry name" value="Glyco_hydro_5_C"/>
    <property type="match status" value="1"/>
</dbReference>
<keyword evidence="2 4" id="KW-0378">Hydrolase</keyword>